<proteinExistence type="predicted"/>
<dbReference type="EMBL" id="CACVBS010000035">
    <property type="protein sequence ID" value="CAA7262114.1"/>
    <property type="molecule type" value="Genomic_DNA"/>
</dbReference>
<feature type="chain" id="PRO_5035767605" evidence="2">
    <location>
        <begin position="21"/>
        <end position="229"/>
    </location>
</feature>
<gene>
    <name evidence="3" type="ORF">AAE3_LOCUS4129</name>
</gene>
<organism evidence="3 4">
    <name type="scientific">Cyclocybe aegerita</name>
    <name type="common">Black poplar mushroom</name>
    <name type="synonym">Agrocybe aegerita</name>
    <dbReference type="NCBI Taxonomy" id="1973307"/>
    <lineage>
        <taxon>Eukaryota</taxon>
        <taxon>Fungi</taxon>
        <taxon>Dikarya</taxon>
        <taxon>Basidiomycota</taxon>
        <taxon>Agaricomycotina</taxon>
        <taxon>Agaricomycetes</taxon>
        <taxon>Agaricomycetidae</taxon>
        <taxon>Agaricales</taxon>
        <taxon>Agaricineae</taxon>
        <taxon>Bolbitiaceae</taxon>
        <taxon>Cyclocybe</taxon>
    </lineage>
</organism>
<feature type="signal peptide" evidence="2">
    <location>
        <begin position="1"/>
        <end position="20"/>
    </location>
</feature>
<comment type="caution">
    <text evidence="3">The sequence shown here is derived from an EMBL/GenBank/DDBJ whole genome shotgun (WGS) entry which is preliminary data.</text>
</comment>
<reference evidence="3 4" key="1">
    <citation type="submission" date="2020-01" db="EMBL/GenBank/DDBJ databases">
        <authorList>
            <person name="Gupta K D."/>
        </authorList>
    </citation>
    <scope>NUCLEOTIDE SEQUENCE [LARGE SCALE GENOMIC DNA]</scope>
</reference>
<feature type="transmembrane region" description="Helical" evidence="1">
    <location>
        <begin position="154"/>
        <end position="177"/>
    </location>
</feature>
<keyword evidence="1" id="KW-0472">Membrane</keyword>
<evidence type="ECO:0000313" key="4">
    <source>
        <dbReference type="Proteomes" id="UP000467700"/>
    </source>
</evidence>
<keyword evidence="1" id="KW-0812">Transmembrane</keyword>
<evidence type="ECO:0000313" key="3">
    <source>
        <dbReference type="EMBL" id="CAA7262114.1"/>
    </source>
</evidence>
<evidence type="ECO:0000256" key="1">
    <source>
        <dbReference type="SAM" id="Phobius"/>
    </source>
</evidence>
<keyword evidence="2" id="KW-0732">Signal</keyword>
<name>A0A8S0W4I7_CYCAE</name>
<dbReference type="Proteomes" id="UP000467700">
    <property type="component" value="Unassembled WGS sequence"/>
</dbReference>
<accession>A0A8S0W4I7</accession>
<dbReference type="AlphaFoldDB" id="A0A8S0W4I7"/>
<keyword evidence="1" id="KW-1133">Transmembrane helix</keyword>
<sequence>MACFAVEALLVLGLLLASFAAQGAFVISIGNAVLRAAHLTGYPRHGLAAAVGAIGGPIAFTLACVVQNAMVKILTPLCGRIPRPNEEQNSGERDGAPWYWACIQFFSPIAIHTLSGSVGSAILLHRRVDLEGMDVLHGARAGATGDAIIAFSSLLGPFIIFTIFAVLLAPVWIAMIMGAKWVYIKSRETWTEGTHTYSACHCYGTCGGDSEIDGEIESVQRERGSYGTF</sequence>
<dbReference type="OrthoDB" id="3064287at2759"/>
<evidence type="ECO:0000256" key="2">
    <source>
        <dbReference type="SAM" id="SignalP"/>
    </source>
</evidence>
<protein>
    <submittedName>
        <fullName evidence="3">Uncharacterized protein</fullName>
    </submittedName>
</protein>
<keyword evidence="4" id="KW-1185">Reference proteome</keyword>
<feature type="transmembrane region" description="Helical" evidence="1">
    <location>
        <begin position="47"/>
        <end position="66"/>
    </location>
</feature>